<keyword evidence="3" id="KW-1185">Reference proteome</keyword>
<evidence type="ECO:0000313" key="3">
    <source>
        <dbReference type="Proteomes" id="UP000761411"/>
    </source>
</evidence>
<sequence>MSGLKFLLLFIAIIAIVAVSKFVLRKVFNIKKVKKKAFSHNHINSTHRKVDWAVRITALTVYLILAYQLYFHEFSINLLLFIMTLIITSENFVRAFFEWKFSTDPKQSILSLAEGIILITIVLMVIQFDVLTLLFQ</sequence>
<feature type="transmembrane region" description="Helical" evidence="1">
    <location>
        <begin position="6"/>
        <end position="24"/>
    </location>
</feature>
<feature type="transmembrane region" description="Helical" evidence="1">
    <location>
        <begin position="76"/>
        <end position="97"/>
    </location>
</feature>
<evidence type="ECO:0000256" key="1">
    <source>
        <dbReference type="SAM" id="Phobius"/>
    </source>
</evidence>
<feature type="transmembrane region" description="Helical" evidence="1">
    <location>
        <begin position="109"/>
        <end position="135"/>
    </location>
</feature>
<keyword evidence="1" id="KW-1133">Transmembrane helix</keyword>
<name>A0A944CLJ2_9BACI</name>
<organism evidence="2 3">
    <name type="scientific">Mesobacillus boroniphilus</name>
    <dbReference type="NCBI Taxonomy" id="308892"/>
    <lineage>
        <taxon>Bacteria</taxon>
        <taxon>Bacillati</taxon>
        <taxon>Bacillota</taxon>
        <taxon>Bacilli</taxon>
        <taxon>Bacillales</taxon>
        <taxon>Bacillaceae</taxon>
        <taxon>Mesobacillus</taxon>
    </lineage>
</organism>
<dbReference type="AlphaFoldDB" id="A0A944CLJ2"/>
<proteinExistence type="predicted"/>
<keyword evidence="1" id="KW-0472">Membrane</keyword>
<dbReference type="EMBL" id="QTKX01000001">
    <property type="protein sequence ID" value="MBS8264003.1"/>
    <property type="molecule type" value="Genomic_DNA"/>
</dbReference>
<accession>A0A944CLJ2</accession>
<gene>
    <name evidence="2" type="ORF">DYI25_06095</name>
</gene>
<comment type="caution">
    <text evidence="2">The sequence shown here is derived from an EMBL/GenBank/DDBJ whole genome shotgun (WGS) entry which is preliminary data.</text>
</comment>
<dbReference type="Proteomes" id="UP000761411">
    <property type="component" value="Unassembled WGS sequence"/>
</dbReference>
<dbReference type="RefSeq" id="WP_213367524.1">
    <property type="nucleotide sequence ID" value="NZ_QTKX01000001.1"/>
</dbReference>
<dbReference type="Pfam" id="PF13789">
    <property type="entry name" value="DUF4181"/>
    <property type="match status" value="1"/>
</dbReference>
<evidence type="ECO:0000313" key="2">
    <source>
        <dbReference type="EMBL" id="MBS8264003.1"/>
    </source>
</evidence>
<reference evidence="2 3" key="1">
    <citation type="journal article" date="2021" name="Microorganisms">
        <title>Bacterial Dimethylsulfoniopropionate Biosynthesis in the East China Sea.</title>
        <authorList>
            <person name="Liu J."/>
            <person name="Zhang Y."/>
            <person name="Liu J."/>
            <person name="Zhong H."/>
            <person name="Williams B.T."/>
            <person name="Zheng Y."/>
            <person name="Curson A.R.J."/>
            <person name="Sun C."/>
            <person name="Sun H."/>
            <person name="Song D."/>
            <person name="Wagner Mackenzie B."/>
            <person name="Bermejo Martinez A."/>
            <person name="Todd J.D."/>
            <person name="Zhang X.H."/>
        </authorList>
    </citation>
    <scope>NUCLEOTIDE SEQUENCE [LARGE SCALE GENOMIC DNA]</scope>
    <source>
        <strain evidence="2 3">ESS08</strain>
    </source>
</reference>
<feature type="transmembrane region" description="Helical" evidence="1">
    <location>
        <begin position="52"/>
        <end position="70"/>
    </location>
</feature>
<protein>
    <submittedName>
        <fullName evidence="2">DUF4181 domain-containing protein</fullName>
    </submittedName>
</protein>
<keyword evidence="1" id="KW-0812">Transmembrane</keyword>
<dbReference type="InterPro" id="IPR025441">
    <property type="entry name" value="DUF4181"/>
</dbReference>